<dbReference type="InterPro" id="IPR050194">
    <property type="entry name" value="Glycosyltransferase_grp1"/>
</dbReference>
<keyword evidence="2" id="KW-0808">Transferase</keyword>
<evidence type="ECO:0000313" key="2">
    <source>
        <dbReference type="EMBL" id="QGM99234.1"/>
    </source>
</evidence>
<organism evidence="2 3">
    <name type="scientific">Methylocystis parvus</name>
    <dbReference type="NCBI Taxonomy" id="134"/>
    <lineage>
        <taxon>Bacteria</taxon>
        <taxon>Pseudomonadati</taxon>
        <taxon>Pseudomonadota</taxon>
        <taxon>Alphaproteobacteria</taxon>
        <taxon>Hyphomicrobiales</taxon>
        <taxon>Methylocystaceae</taxon>
        <taxon>Methylocystis</taxon>
    </lineage>
</organism>
<dbReference type="EMBL" id="CP044331">
    <property type="protein sequence ID" value="QGM99234.1"/>
    <property type="molecule type" value="Genomic_DNA"/>
</dbReference>
<name>A0A6B8M5H0_9HYPH</name>
<dbReference type="Pfam" id="PF13692">
    <property type="entry name" value="Glyco_trans_1_4"/>
    <property type="match status" value="1"/>
</dbReference>
<dbReference type="GO" id="GO:0016757">
    <property type="term" value="F:glycosyltransferase activity"/>
    <property type="evidence" value="ECO:0007669"/>
    <property type="project" value="UniProtKB-ARBA"/>
</dbReference>
<dbReference type="Gene3D" id="3.40.50.2000">
    <property type="entry name" value="Glycogen Phosphorylase B"/>
    <property type="match status" value="2"/>
</dbReference>
<dbReference type="InterPro" id="IPR028098">
    <property type="entry name" value="Glyco_trans_4-like_N"/>
</dbReference>
<feature type="domain" description="Glycosyltransferase subfamily 4-like N-terminal" evidence="1">
    <location>
        <begin position="41"/>
        <end position="193"/>
    </location>
</feature>
<dbReference type="Pfam" id="PF13439">
    <property type="entry name" value="Glyco_transf_4"/>
    <property type="match status" value="1"/>
</dbReference>
<evidence type="ECO:0000259" key="1">
    <source>
        <dbReference type="Pfam" id="PF13439"/>
    </source>
</evidence>
<dbReference type="AlphaFoldDB" id="A0A6B8M5H0"/>
<protein>
    <submittedName>
        <fullName evidence="2">Glycosyltransferase</fullName>
    </submittedName>
</protein>
<dbReference type="PANTHER" id="PTHR45947:SF3">
    <property type="entry name" value="SULFOQUINOVOSYL TRANSFERASE SQD2"/>
    <property type="match status" value="1"/>
</dbReference>
<proteinExistence type="predicted"/>
<accession>A0A6B8M5H0</accession>
<sequence length="397" mass="44220">MHMSIGRIRAKEREFTISTYLEKRLGQLRMKIVFVLNALVMGGAEKHAIDLARRLSESGADSSFFAIRRGDFEPEGIRLSQPCADERYSLQKRVSALARILASESPELIVCVNDRPLMVASVARMLSRQKAKIVVIEHSSIFRNRKEALLDWFYRSFQNRADCMVFISENQRKLWLSRGVAPRSSVTILNGVDMLRFSLSEREKFRAATRARLGFTQEDVVLGCCAVLRPEKNHAQLLEIIARLGPTSSLKALMVGDGPTRGALEERASEMGISNRVVFVGAHHDVRPYLAAFDLGALCSVAIETLSLAALEALAMGVPMLMSDIGGASEIVNGQNGAVFPVGDTQKLAELVQRFRSESGSDRLQAQVRASVEAKFGHERMASEYFEAFRELIQRRD</sequence>
<dbReference type="SUPFAM" id="SSF53756">
    <property type="entry name" value="UDP-Glycosyltransferase/glycogen phosphorylase"/>
    <property type="match status" value="1"/>
</dbReference>
<evidence type="ECO:0000313" key="3">
    <source>
        <dbReference type="Proteomes" id="UP000422569"/>
    </source>
</evidence>
<reference evidence="2 3" key="1">
    <citation type="submission" date="2019-09" db="EMBL/GenBank/DDBJ databases">
        <title>Isolation and complete genome sequencing of Methylocystis species.</title>
        <authorList>
            <person name="Rumah B.L."/>
            <person name="Stead C.E."/>
            <person name="Stevens B.C."/>
            <person name="Minton N.P."/>
            <person name="Grosse-Honebrink A."/>
            <person name="Zhang Y."/>
        </authorList>
    </citation>
    <scope>NUCLEOTIDE SEQUENCE [LARGE SCALE GENOMIC DNA]</scope>
    <source>
        <strain evidence="2 3">BRCS2</strain>
    </source>
</reference>
<keyword evidence="3" id="KW-1185">Reference proteome</keyword>
<gene>
    <name evidence="2" type="ORF">F7D14_18260</name>
</gene>
<dbReference type="PANTHER" id="PTHR45947">
    <property type="entry name" value="SULFOQUINOVOSYL TRANSFERASE SQD2"/>
    <property type="match status" value="1"/>
</dbReference>
<dbReference type="Proteomes" id="UP000422569">
    <property type="component" value="Chromosome"/>
</dbReference>
<dbReference type="KEGG" id="mpar:F7D14_18260"/>